<reference evidence="2 3" key="1">
    <citation type="submission" date="2022-06" db="EMBL/GenBank/DDBJ databases">
        <title>Halogeometricum sp. a new haloarchaeum isolate from saline soil.</title>
        <authorList>
            <person name="Strakova D."/>
            <person name="Galisteo C."/>
            <person name="Sanchez-Porro C."/>
            <person name="Ventosa A."/>
        </authorList>
    </citation>
    <scope>NUCLEOTIDE SEQUENCE [LARGE SCALE GENOMIC DNA]</scope>
    <source>
        <strain evidence="2 3">S1BR25-6</strain>
    </source>
</reference>
<dbReference type="InterPro" id="IPR006311">
    <property type="entry name" value="TAT_signal"/>
</dbReference>
<organism evidence="2 3">
    <name type="scientific">Halogeometricum salsisoli</name>
    <dbReference type="NCBI Taxonomy" id="2950536"/>
    <lineage>
        <taxon>Archaea</taxon>
        <taxon>Methanobacteriati</taxon>
        <taxon>Methanobacteriota</taxon>
        <taxon>Stenosarchaea group</taxon>
        <taxon>Halobacteria</taxon>
        <taxon>Halobacteriales</taxon>
        <taxon>Haloferacaceae</taxon>
        <taxon>Halogeometricum</taxon>
    </lineage>
</organism>
<dbReference type="Pfam" id="PF02435">
    <property type="entry name" value="Glyco_hydro_68"/>
    <property type="match status" value="2"/>
</dbReference>
<gene>
    <name evidence="2" type="ORF">NDI76_09550</name>
</gene>
<dbReference type="GO" id="GO:0016787">
    <property type="term" value="F:hydrolase activity"/>
    <property type="evidence" value="ECO:0007669"/>
    <property type="project" value="UniProtKB-KW"/>
</dbReference>
<evidence type="ECO:0000313" key="3">
    <source>
        <dbReference type="Proteomes" id="UP001257060"/>
    </source>
</evidence>
<dbReference type="Proteomes" id="UP001257060">
    <property type="component" value="Unassembled WGS sequence"/>
</dbReference>
<dbReference type="CDD" id="cd08997">
    <property type="entry name" value="GH68"/>
    <property type="match status" value="1"/>
</dbReference>
<dbReference type="SUPFAM" id="SSF75005">
    <property type="entry name" value="Arabinanase/levansucrase/invertase"/>
    <property type="match status" value="1"/>
</dbReference>
<accession>A0ABU2GDW2</accession>
<proteinExistence type="inferred from homology"/>
<dbReference type="Gene3D" id="2.115.10.20">
    <property type="entry name" value="Glycosyl hydrolase domain, family 43"/>
    <property type="match status" value="1"/>
</dbReference>
<dbReference type="InterPro" id="IPR023296">
    <property type="entry name" value="Glyco_hydro_beta-prop_sf"/>
</dbReference>
<comment type="similarity">
    <text evidence="1">Belongs to the glycosyl hydrolase 68 family.</text>
</comment>
<sequence>MADDNETREPTRRSFVKAAGVLGVAATTGLAAGSGSAAADSVGYPDAADWTREQAEQIERTDDTTAPLIDDSVEQLSEEQYVWDTWPLRNRDGSLAKVNGYQIIFSLTATDDVVPGARHNLASIRYFYSHNGHDWQQGGEVFDADAALGHHQWAGSAMYDEETGDVNVFYTAVSAAPEYRQRLAVGTGASLETSGNSVEITGGFDHGIIAEADGELYQTLEQSRDQGIIYAFRDPWFFEDPETGDVYALFEGNTPIENPSEYTDWNGNVGIAKATGDGLDEWELQEPLVEAITVNQQLERPHIVVNDGSYYLFTISHKFTFAPGLTGPDGLYGFIADSLDGDYEPLNEGGLVVSNPESAPFQTYSWLALPMGDDLAVTSFYNFRETDSLQDVGGLPADEQKRLFGGTLAPSLQVRIDGTETEIVREMKDGYFSPAIGAQQRGNGRSKQH</sequence>
<dbReference type="InterPro" id="IPR019546">
    <property type="entry name" value="TAT_signal_bac_arc"/>
</dbReference>
<protein>
    <submittedName>
        <fullName evidence="2">Glycoside hydrolase family 68 protein</fullName>
    </submittedName>
</protein>
<dbReference type="InterPro" id="IPR003469">
    <property type="entry name" value="Glyco_hydro_68"/>
</dbReference>
<name>A0ABU2GDW2_9EURY</name>
<evidence type="ECO:0000313" key="2">
    <source>
        <dbReference type="EMBL" id="MDS0298990.1"/>
    </source>
</evidence>
<dbReference type="EMBL" id="JAMQOP010000001">
    <property type="protein sequence ID" value="MDS0298990.1"/>
    <property type="molecule type" value="Genomic_DNA"/>
</dbReference>
<dbReference type="RefSeq" id="WP_310923785.1">
    <property type="nucleotide sequence ID" value="NZ_JAMQOP010000001.1"/>
</dbReference>
<dbReference type="NCBIfam" id="TIGR01409">
    <property type="entry name" value="TAT_signal_seq"/>
    <property type="match status" value="1"/>
</dbReference>
<comment type="caution">
    <text evidence="2">The sequence shown here is derived from an EMBL/GenBank/DDBJ whole genome shotgun (WGS) entry which is preliminary data.</text>
</comment>
<evidence type="ECO:0000256" key="1">
    <source>
        <dbReference type="RuleBase" id="RU361220"/>
    </source>
</evidence>
<keyword evidence="3" id="KW-1185">Reference proteome</keyword>
<dbReference type="PROSITE" id="PS51318">
    <property type="entry name" value="TAT"/>
    <property type="match status" value="1"/>
</dbReference>
<keyword evidence="2" id="KW-0378">Hydrolase</keyword>